<dbReference type="PANTHER" id="PTHR12849">
    <property type="entry name" value="RNA LARIAT DEBRANCHING ENZYME"/>
    <property type="match status" value="1"/>
</dbReference>
<feature type="compositionally biased region" description="Polar residues" evidence="13">
    <location>
        <begin position="473"/>
        <end position="494"/>
    </location>
</feature>
<dbReference type="eggNOG" id="KOG2863">
    <property type="taxonomic scope" value="Eukaryota"/>
</dbReference>
<evidence type="ECO:0000313" key="15">
    <source>
        <dbReference type="EMBL" id="EAW06721.1"/>
    </source>
</evidence>
<comment type="cofactor">
    <cofactor evidence="3">
        <name>Fe(2+)</name>
        <dbReference type="ChEBI" id="CHEBI:29033"/>
    </cofactor>
</comment>
<evidence type="ECO:0000256" key="10">
    <source>
        <dbReference type="ARBA" id="ARBA00023004"/>
    </source>
</evidence>
<evidence type="ECO:0000256" key="7">
    <source>
        <dbReference type="ARBA" id="ARBA00022723"/>
    </source>
</evidence>
<dbReference type="STRING" id="344612.A1CTT4"/>
<dbReference type="Pfam" id="PF05011">
    <property type="entry name" value="DBR1"/>
    <property type="match status" value="1"/>
</dbReference>
<feature type="domain" description="Lariat debranching enzyme C-terminal" evidence="14">
    <location>
        <begin position="536"/>
        <end position="684"/>
    </location>
</feature>
<feature type="compositionally biased region" description="Low complexity" evidence="13">
    <location>
        <begin position="699"/>
        <end position="711"/>
    </location>
</feature>
<keyword evidence="6" id="KW-0507">mRNA processing</keyword>
<keyword evidence="10" id="KW-0408">Iron</keyword>
<accession>A1CTT4</accession>
<feature type="compositionally biased region" description="Gly residues" evidence="13">
    <location>
        <begin position="720"/>
        <end position="731"/>
    </location>
</feature>
<dbReference type="GO" id="GO:0005634">
    <property type="term" value="C:nucleus"/>
    <property type="evidence" value="ECO:0007669"/>
    <property type="project" value="UniProtKB-SubCell"/>
</dbReference>
<feature type="compositionally biased region" description="Basic and acidic residues" evidence="13">
    <location>
        <begin position="456"/>
        <end position="472"/>
    </location>
</feature>
<evidence type="ECO:0000256" key="5">
    <source>
        <dbReference type="ARBA" id="ARBA00006045"/>
    </source>
</evidence>
<protein>
    <submittedName>
        <fullName evidence="15">RNA lariat debranching enzyme, putative</fullName>
    </submittedName>
</protein>
<evidence type="ECO:0000256" key="2">
    <source>
        <dbReference type="ARBA" id="ARBA00001947"/>
    </source>
</evidence>
<dbReference type="HOGENOM" id="CLU_005893_3_0_1"/>
<evidence type="ECO:0000256" key="6">
    <source>
        <dbReference type="ARBA" id="ARBA00022664"/>
    </source>
</evidence>
<proteinExistence type="inferred from homology"/>
<dbReference type="GO" id="GO:0008419">
    <property type="term" value="F:RNA lariat debranching enzyme activity"/>
    <property type="evidence" value="ECO:0007669"/>
    <property type="project" value="TreeGrafter"/>
</dbReference>
<feature type="compositionally biased region" description="Polar residues" evidence="13">
    <location>
        <begin position="251"/>
        <end position="275"/>
    </location>
</feature>
<reference evidence="15 16" key="1">
    <citation type="journal article" date="2008" name="PLoS Genet.">
        <title>Genomic islands in the pathogenic filamentous fungus Aspergillus fumigatus.</title>
        <authorList>
            <person name="Fedorova N.D."/>
            <person name="Khaldi N."/>
            <person name="Joardar V.S."/>
            <person name="Maiti R."/>
            <person name="Amedeo P."/>
            <person name="Anderson M.J."/>
            <person name="Crabtree J."/>
            <person name="Silva J.C."/>
            <person name="Badger J.H."/>
            <person name="Albarraq A."/>
            <person name="Angiuoli S."/>
            <person name="Bussey H."/>
            <person name="Bowyer P."/>
            <person name="Cotty P.J."/>
            <person name="Dyer P.S."/>
            <person name="Egan A."/>
            <person name="Galens K."/>
            <person name="Fraser-Liggett C.M."/>
            <person name="Haas B.J."/>
            <person name="Inman J.M."/>
            <person name="Kent R."/>
            <person name="Lemieux S."/>
            <person name="Malavazi I."/>
            <person name="Orvis J."/>
            <person name="Roemer T."/>
            <person name="Ronning C.M."/>
            <person name="Sundaram J.P."/>
            <person name="Sutton G."/>
            <person name="Turner G."/>
            <person name="Venter J.C."/>
            <person name="White O.R."/>
            <person name="Whitty B.R."/>
            <person name="Youngman P."/>
            <person name="Wolfe K.H."/>
            <person name="Goldman G.H."/>
            <person name="Wortman J.R."/>
            <person name="Jiang B."/>
            <person name="Denning D.W."/>
            <person name="Nierman W.C."/>
        </authorList>
    </citation>
    <scope>NUCLEOTIDE SEQUENCE [LARGE SCALE GENOMIC DNA]</scope>
    <source>
        <strain evidence="16">ATCC 1007 / CBS 513.65 / DSM 816 / NCTC 3887 / NRRL 1</strain>
    </source>
</reference>
<dbReference type="InterPro" id="IPR004843">
    <property type="entry name" value="Calcineurin-like_PHP"/>
</dbReference>
<sequence>MALSTPSSASFKVAFEGCGHGCLDDIYASVQKNAASKGWTGVDLVVIGGDFQAVRNSHDLTCMAVPQKYKEIGDFHDYYSGQKTAPYLTVFIGGNHEASNYLFELYYGGWVAPNIYYLGASNVIRCGPLRIAGLSGIWKGYDYRKPHFERLPYNKDDVQSVYHVRELDVRKLLQVRTQVDLGLSHDWPKQVELSGDYETLFRIKRGFRDDSNNGKLGNTAAKYVLDRLRPAFWFSAHLHVKFTAAIHHGDNGSSRPLTRGATYQNSPLQTSSSLKQFGMDGALVTSMIDEDEEKPAGQPDGPINSLDNTMPTAGNPKEDDISGHVANDNSTPENADTQTEVGNTARMSPLKRTRGDDQSRISAWNNFHAVASKNEAAENARRLAEPRDPSAPEVDYSVTWRQISVDEDQPLRKVTNVEQPVGDGGNPDAKKQKIEHQPMLVKNSDEIDLDLDSESDVEKSVKNENKIERQEASETTTTQTLPAGAISDSTNITEDQQKPNPEVESAVPEDIRNQLPASFARPQMPATKAPSVAHPVPEAISNKTTHFLALDKCQPHRHFLELLELPLVSDQTNVQHSRPFRLEYDKEWLAITRVFANELQLGNPSAPNAPDRGEVFYKPLIEEAEEWVEENIVKTGRITIPESFTPTAPFYDAAIPIHTDIMPPEYSNPQTAQFCELIGIENKFHLTEEERQARAQAGPRPSNPRFNNSNRRIPRRGGGDGHSGGGQWRGRGNGRGRGRGGGAPRW</sequence>
<dbReference type="PANTHER" id="PTHR12849:SF0">
    <property type="entry name" value="LARIAT DEBRANCHING ENZYME"/>
    <property type="match status" value="1"/>
</dbReference>
<dbReference type="EMBL" id="DS027060">
    <property type="protein sequence ID" value="EAW06721.1"/>
    <property type="molecule type" value="Genomic_DNA"/>
</dbReference>
<evidence type="ECO:0000256" key="13">
    <source>
        <dbReference type="SAM" id="MobiDB-lite"/>
    </source>
</evidence>
<name>A1CTT4_ASPCL</name>
<evidence type="ECO:0000256" key="11">
    <source>
        <dbReference type="ARBA" id="ARBA00023211"/>
    </source>
</evidence>
<keyword evidence="12" id="KW-0539">Nucleus</keyword>
<feature type="region of interest" description="Disordered" evidence="13">
    <location>
        <begin position="291"/>
        <end position="340"/>
    </location>
</feature>
<feature type="region of interest" description="Disordered" evidence="13">
    <location>
        <begin position="417"/>
        <end position="508"/>
    </location>
</feature>
<dbReference type="SMART" id="SM01124">
    <property type="entry name" value="DBR1"/>
    <property type="match status" value="1"/>
</dbReference>
<feature type="compositionally biased region" description="Acidic residues" evidence="13">
    <location>
        <begin position="446"/>
        <end position="455"/>
    </location>
</feature>
<dbReference type="RefSeq" id="XP_001268147.1">
    <property type="nucleotide sequence ID" value="XM_001268146.1"/>
</dbReference>
<evidence type="ECO:0000313" key="16">
    <source>
        <dbReference type="Proteomes" id="UP000006701"/>
    </source>
</evidence>
<feature type="compositionally biased region" description="Polar residues" evidence="13">
    <location>
        <begin position="327"/>
        <end position="340"/>
    </location>
</feature>
<evidence type="ECO:0000256" key="3">
    <source>
        <dbReference type="ARBA" id="ARBA00001954"/>
    </source>
</evidence>
<comment type="cofactor">
    <cofactor evidence="2">
        <name>Zn(2+)</name>
        <dbReference type="ChEBI" id="CHEBI:29105"/>
    </cofactor>
</comment>
<dbReference type="OrthoDB" id="407609at2759"/>
<evidence type="ECO:0000259" key="14">
    <source>
        <dbReference type="SMART" id="SM01124"/>
    </source>
</evidence>
<dbReference type="Pfam" id="PF00149">
    <property type="entry name" value="Metallophos"/>
    <property type="match status" value="1"/>
</dbReference>
<gene>
    <name evidence="15" type="ORF">ACLA_084160</name>
</gene>
<keyword evidence="7" id="KW-0479">Metal-binding</keyword>
<dbReference type="GO" id="GO:0046872">
    <property type="term" value="F:metal ion binding"/>
    <property type="evidence" value="ECO:0007669"/>
    <property type="project" value="UniProtKB-KW"/>
</dbReference>
<dbReference type="AlphaFoldDB" id="A1CTT4"/>
<evidence type="ECO:0000256" key="4">
    <source>
        <dbReference type="ARBA" id="ARBA00004123"/>
    </source>
</evidence>
<keyword evidence="8" id="KW-0378">Hydrolase</keyword>
<comment type="subcellular location">
    <subcellularLocation>
        <location evidence="4">Nucleus</location>
    </subcellularLocation>
</comment>
<dbReference type="InterPro" id="IPR029052">
    <property type="entry name" value="Metallo-depent_PP-like"/>
</dbReference>
<evidence type="ECO:0000256" key="8">
    <source>
        <dbReference type="ARBA" id="ARBA00022801"/>
    </source>
</evidence>
<dbReference type="GeneID" id="4700386"/>
<organism evidence="15 16">
    <name type="scientific">Aspergillus clavatus (strain ATCC 1007 / CBS 513.65 / DSM 816 / NCTC 3887 / NRRL 1 / QM 1276 / 107)</name>
    <dbReference type="NCBI Taxonomy" id="344612"/>
    <lineage>
        <taxon>Eukaryota</taxon>
        <taxon>Fungi</taxon>
        <taxon>Dikarya</taxon>
        <taxon>Ascomycota</taxon>
        <taxon>Pezizomycotina</taxon>
        <taxon>Eurotiomycetes</taxon>
        <taxon>Eurotiomycetidae</taxon>
        <taxon>Eurotiales</taxon>
        <taxon>Aspergillaceae</taxon>
        <taxon>Aspergillus</taxon>
        <taxon>Aspergillus subgen. Fumigati</taxon>
    </lineage>
</organism>
<dbReference type="OMA" id="GIDDPLC"/>
<keyword evidence="11" id="KW-0464">Manganese</keyword>
<keyword evidence="16" id="KW-1185">Reference proteome</keyword>
<dbReference type="KEGG" id="act:ACLA_084160"/>
<dbReference type="VEuPathDB" id="FungiDB:ACLA_084160"/>
<comment type="cofactor">
    <cofactor evidence="1">
        <name>Mn(2+)</name>
        <dbReference type="ChEBI" id="CHEBI:29035"/>
    </cofactor>
</comment>
<evidence type="ECO:0000256" key="1">
    <source>
        <dbReference type="ARBA" id="ARBA00001936"/>
    </source>
</evidence>
<comment type="similarity">
    <text evidence="5">Belongs to the lariat debranching enzyme family.</text>
</comment>
<dbReference type="Proteomes" id="UP000006701">
    <property type="component" value="Unassembled WGS sequence"/>
</dbReference>
<keyword evidence="9" id="KW-0862">Zinc</keyword>
<dbReference type="InterPro" id="IPR007708">
    <property type="entry name" value="DBR1_C"/>
</dbReference>
<feature type="region of interest" description="Disordered" evidence="13">
    <location>
        <begin position="249"/>
        <end position="275"/>
    </location>
</feature>
<dbReference type="GO" id="GO:0000398">
    <property type="term" value="P:mRNA splicing, via spliceosome"/>
    <property type="evidence" value="ECO:0007669"/>
    <property type="project" value="TreeGrafter"/>
</dbReference>
<dbReference type="InterPro" id="IPR041816">
    <property type="entry name" value="Dbr1_N"/>
</dbReference>
<evidence type="ECO:0000256" key="9">
    <source>
        <dbReference type="ARBA" id="ARBA00022833"/>
    </source>
</evidence>
<feature type="region of interest" description="Disordered" evidence="13">
    <location>
        <begin position="689"/>
        <end position="746"/>
    </location>
</feature>
<dbReference type="SUPFAM" id="SSF56300">
    <property type="entry name" value="Metallo-dependent phosphatases"/>
    <property type="match status" value="1"/>
</dbReference>
<evidence type="ECO:0000256" key="12">
    <source>
        <dbReference type="ARBA" id="ARBA00023242"/>
    </source>
</evidence>
<dbReference type="CDD" id="cd00844">
    <property type="entry name" value="MPP_Dbr1_N"/>
    <property type="match status" value="1"/>
</dbReference>